<dbReference type="Pfam" id="PF04818">
    <property type="entry name" value="CID"/>
    <property type="match status" value="1"/>
</dbReference>
<dbReference type="Proteomes" id="UP000834106">
    <property type="component" value="Chromosome 6"/>
</dbReference>
<sequence>MGWTRLQLCSSRRRCLEWAASWWLCQHAWVNSKENGDEFVSKFWNVLPLALKDVVKNGDDHGKKAVSRLVKRWEEREIFGSCAQSLRDVMLGEELPPLLEYGKKRSRSIIIEGDSRSIKTKLTIGSTEERIVSAFNLVVSEHPIENEEMNKCKSAVQLVSKMREDVSIALTKAKDSTRKTLAKELEKEELVLTQSIKKLKVAEANRVILISQLEEALYEQVAQAQAEEAAYMQKRLNEDHMTDLKASMASADTNTKPAQTTKKSAAAIAAEVADKLAASSSSQYILTSVLSAFAAEEAKNAGLVKSSSPSTSFSSVFNTPMAVNMRKCLNEDHITASKTPMALADTNKKPAQKKEKAAAAIAAEVADKLVASSSSQYILTSALSAFAAEEAKNAGLVKSSSPSASFSSVFNTPMSKPVSDQTAFMPAQHANPPQNNPFQSHVLPQPLIEGQISNSRYPCPSLPRPPSQQYLHPPVGIVASYDYGSFPPLPPRPPPPPPPPPFYMKSPMVPFAQQPPQMTQQPWTLSQQQTGPVPQQLHAAPSSLPVAPFQASRMRHLGNLYYSQ</sequence>
<dbReference type="GO" id="GO:0031124">
    <property type="term" value="P:mRNA 3'-end processing"/>
    <property type="evidence" value="ECO:0007669"/>
    <property type="project" value="TreeGrafter"/>
</dbReference>
<evidence type="ECO:0000256" key="2">
    <source>
        <dbReference type="SAM" id="MobiDB-lite"/>
    </source>
</evidence>
<organism evidence="4 5">
    <name type="scientific">Fraxinus pennsylvanica</name>
    <dbReference type="NCBI Taxonomy" id="56036"/>
    <lineage>
        <taxon>Eukaryota</taxon>
        <taxon>Viridiplantae</taxon>
        <taxon>Streptophyta</taxon>
        <taxon>Embryophyta</taxon>
        <taxon>Tracheophyta</taxon>
        <taxon>Spermatophyta</taxon>
        <taxon>Magnoliopsida</taxon>
        <taxon>eudicotyledons</taxon>
        <taxon>Gunneridae</taxon>
        <taxon>Pentapetalae</taxon>
        <taxon>asterids</taxon>
        <taxon>lamiids</taxon>
        <taxon>Lamiales</taxon>
        <taxon>Oleaceae</taxon>
        <taxon>Oleeae</taxon>
        <taxon>Fraxinus</taxon>
    </lineage>
</organism>
<evidence type="ECO:0000259" key="3">
    <source>
        <dbReference type="Pfam" id="PF04818"/>
    </source>
</evidence>
<protein>
    <recommendedName>
        <fullName evidence="3">CID domain-containing protein</fullName>
    </recommendedName>
</protein>
<dbReference type="AlphaFoldDB" id="A0AAD2DQL4"/>
<keyword evidence="1" id="KW-0507">mRNA processing</keyword>
<dbReference type="PANTHER" id="PTHR12460">
    <property type="entry name" value="CYCLIN-DEPENDENT KINASE INHIBITOR-RELATED PROTEIN"/>
    <property type="match status" value="1"/>
</dbReference>
<proteinExistence type="predicted"/>
<feature type="region of interest" description="Disordered" evidence="2">
    <location>
        <begin position="487"/>
        <end position="541"/>
    </location>
</feature>
<reference evidence="4" key="1">
    <citation type="submission" date="2023-05" db="EMBL/GenBank/DDBJ databases">
        <authorList>
            <person name="Huff M."/>
        </authorList>
    </citation>
    <scope>NUCLEOTIDE SEQUENCE</scope>
</reference>
<evidence type="ECO:0000256" key="1">
    <source>
        <dbReference type="ARBA" id="ARBA00022664"/>
    </source>
</evidence>
<dbReference type="GO" id="GO:0005634">
    <property type="term" value="C:nucleus"/>
    <property type="evidence" value="ECO:0007669"/>
    <property type="project" value="UniProtKB-ARBA"/>
</dbReference>
<evidence type="ECO:0000313" key="4">
    <source>
        <dbReference type="EMBL" id="CAI9763452.1"/>
    </source>
</evidence>
<evidence type="ECO:0000313" key="5">
    <source>
        <dbReference type="Proteomes" id="UP000834106"/>
    </source>
</evidence>
<keyword evidence="5" id="KW-1185">Reference proteome</keyword>
<feature type="compositionally biased region" description="Pro residues" evidence="2">
    <location>
        <begin position="487"/>
        <end position="502"/>
    </location>
</feature>
<name>A0AAD2DQL4_9LAMI</name>
<dbReference type="EMBL" id="OU503041">
    <property type="protein sequence ID" value="CAI9763452.1"/>
    <property type="molecule type" value="Genomic_DNA"/>
</dbReference>
<accession>A0AAD2DQL4</accession>
<dbReference type="InterPro" id="IPR008942">
    <property type="entry name" value="ENTH_VHS"/>
</dbReference>
<dbReference type="InterPro" id="IPR006569">
    <property type="entry name" value="CID_dom"/>
</dbReference>
<feature type="compositionally biased region" description="Polar residues" evidence="2">
    <location>
        <begin position="523"/>
        <end position="533"/>
    </location>
</feature>
<feature type="domain" description="CID" evidence="3">
    <location>
        <begin position="26"/>
        <end position="81"/>
    </location>
</feature>
<dbReference type="PANTHER" id="PTHR12460:SF27">
    <property type="entry name" value="ENTH_VHS FAMILY PROTEIN"/>
    <property type="match status" value="1"/>
</dbReference>
<dbReference type="GO" id="GO:0000993">
    <property type="term" value="F:RNA polymerase II complex binding"/>
    <property type="evidence" value="ECO:0007669"/>
    <property type="project" value="TreeGrafter"/>
</dbReference>
<gene>
    <name evidence="4" type="ORF">FPE_LOCUS10882</name>
</gene>
<dbReference type="Gene3D" id="1.25.40.90">
    <property type="match status" value="1"/>
</dbReference>